<dbReference type="AlphaFoldDB" id="A0A5C7G0U9"/>
<keyword evidence="3" id="KW-1185">Reference proteome</keyword>
<reference evidence="2 3" key="1">
    <citation type="submission" date="2019-08" db="EMBL/GenBank/DDBJ databases">
        <title>Massilia golmudensis sp. nov., isolated from sand in the Qinghai-Tibetan Plateau.</title>
        <authorList>
            <person name="Zhang B."/>
        </authorList>
    </citation>
    <scope>NUCLEOTIDE SEQUENCE [LARGE SCALE GENOMIC DNA]</scope>
    <source>
        <strain evidence="2 3">GEM5</strain>
    </source>
</reference>
<evidence type="ECO:0000313" key="3">
    <source>
        <dbReference type="Proteomes" id="UP000321413"/>
    </source>
</evidence>
<dbReference type="RefSeq" id="WP_147935510.1">
    <property type="nucleotide sequence ID" value="NZ_VPFD01000015.1"/>
</dbReference>
<comment type="caution">
    <text evidence="2">The sequence shown here is derived from an EMBL/GenBank/DDBJ whole genome shotgun (WGS) entry which is preliminary data.</text>
</comment>
<dbReference type="Gene3D" id="2.130.10.10">
    <property type="entry name" value="YVTN repeat-like/Quinoprotein amine dehydrogenase"/>
    <property type="match status" value="1"/>
</dbReference>
<name>A0A5C7G0U9_9BURK</name>
<organism evidence="2 3">
    <name type="scientific">Massilia arenae</name>
    <dbReference type="NCBI Taxonomy" id="2603288"/>
    <lineage>
        <taxon>Bacteria</taxon>
        <taxon>Pseudomonadati</taxon>
        <taxon>Pseudomonadota</taxon>
        <taxon>Betaproteobacteria</taxon>
        <taxon>Burkholderiales</taxon>
        <taxon>Oxalobacteraceae</taxon>
        <taxon>Telluria group</taxon>
        <taxon>Massilia</taxon>
    </lineage>
</organism>
<feature type="chain" id="PRO_5023029135" evidence="1">
    <location>
        <begin position="24"/>
        <end position="107"/>
    </location>
</feature>
<proteinExistence type="predicted"/>
<keyword evidence="1" id="KW-0732">Signal</keyword>
<dbReference type="EMBL" id="VPFD01000015">
    <property type="protein sequence ID" value="TXF99058.1"/>
    <property type="molecule type" value="Genomic_DNA"/>
</dbReference>
<dbReference type="InterPro" id="IPR015943">
    <property type="entry name" value="WD40/YVTN_repeat-like_dom_sf"/>
</dbReference>
<protein>
    <submittedName>
        <fullName evidence="2">Uncharacterized protein</fullName>
    </submittedName>
</protein>
<dbReference type="Proteomes" id="UP000321413">
    <property type="component" value="Unassembled WGS sequence"/>
</dbReference>
<gene>
    <name evidence="2" type="ORF">FVD38_14780</name>
</gene>
<accession>A0A5C7G0U9</accession>
<evidence type="ECO:0000313" key="2">
    <source>
        <dbReference type="EMBL" id="TXF99058.1"/>
    </source>
</evidence>
<sequence length="107" mass="11151">MKEGIASILLGAGLICCAPPLVAAVTPGPAVYATAPADQLLPAELPTIPLLHTRWLVRDGVPPNIGAIAQTPDGWLWFASTAGLFRFDGVSFSRYTPPAGVKLSTNI</sequence>
<evidence type="ECO:0000256" key="1">
    <source>
        <dbReference type="SAM" id="SignalP"/>
    </source>
</evidence>
<feature type="signal peptide" evidence="1">
    <location>
        <begin position="1"/>
        <end position="23"/>
    </location>
</feature>